<organism evidence="7 8">
    <name type="scientific">Paenibacillus curdlanolyticus YK9</name>
    <dbReference type="NCBI Taxonomy" id="717606"/>
    <lineage>
        <taxon>Bacteria</taxon>
        <taxon>Bacillati</taxon>
        <taxon>Bacillota</taxon>
        <taxon>Bacilli</taxon>
        <taxon>Bacillales</taxon>
        <taxon>Paenibacillaceae</taxon>
        <taxon>Paenibacillus</taxon>
    </lineage>
</organism>
<dbReference type="GO" id="GO:0044780">
    <property type="term" value="P:bacterial-type flagellum assembly"/>
    <property type="evidence" value="ECO:0007669"/>
    <property type="project" value="InterPro"/>
</dbReference>
<keyword evidence="5" id="KW-0143">Chaperone</keyword>
<dbReference type="STRING" id="717606.PaecuDRAFT_4015"/>
<protein>
    <recommendedName>
        <fullName evidence="6">Flagellar secretion chaperone FliS</fullName>
    </recommendedName>
</protein>
<keyword evidence="8" id="KW-1185">Reference proteome</keyword>
<dbReference type="GO" id="GO:0071973">
    <property type="term" value="P:bacterial-type flagellum-dependent cell motility"/>
    <property type="evidence" value="ECO:0007669"/>
    <property type="project" value="TreeGrafter"/>
</dbReference>
<sequence>MLQAQANYANTQIQTASPGELTLLLYNGCIKFIKKALQSMENQNVHGKHENFIKAQNIIDELQSTLNMEYELSNGLFQLYTYIQEKLSFANVKMDRAAAEECIQLISELRDTWLEALKSLKRGGITTS</sequence>
<accession>E0IEC4</accession>
<keyword evidence="7" id="KW-0282">Flagellum</keyword>
<dbReference type="SUPFAM" id="SSF101116">
    <property type="entry name" value="Flagellar export chaperone FliS"/>
    <property type="match status" value="1"/>
</dbReference>
<evidence type="ECO:0000256" key="3">
    <source>
        <dbReference type="ARBA" id="ARBA00022490"/>
    </source>
</evidence>
<dbReference type="CDD" id="cd16098">
    <property type="entry name" value="FliS"/>
    <property type="match status" value="1"/>
</dbReference>
<keyword evidence="7" id="KW-0966">Cell projection</keyword>
<name>E0IEC4_9BACL</name>
<evidence type="ECO:0000256" key="2">
    <source>
        <dbReference type="ARBA" id="ARBA00008787"/>
    </source>
</evidence>
<dbReference type="eggNOG" id="COG1516">
    <property type="taxonomic scope" value="Bacteria"/>
</dbReference>
<proteinExistence type="inferred from homology"/>
<evidence type="ECO:0000256" key="4">
    <source>
        <dbReference type="ARBA" id="ARBA00022795"/>
    </source>
</evidence>
<evidence type="ECO:0000256" key="1">
    <source>
        <dbReference type="ARBA" id="ARBA00004514"/>
    </source>
</evidence>
<evidence type="ECO:0000256" key="5">
    <source>
        <dbReference type="ARBA" id="ARBA00023186"/>
    </source>
</evidence>
<dbReference type="Pfam" id="PF02561">
    <property type="entry name" value="FliS"/>
    <property type="match status" value="1"/>
</dbReference>
<dbReference type="PANTHER" id="PTHR34773">
    <property type="entry name" value="FLAGELLAR SECRETION CHAPERONE FLIS"/>
    <property type="match status" value="1"/>
</dbReference>
<keyword evidence="3 6" id="KW-0963">Cytoplasm</keyword>
<dbReference type="Gene3D" id="1.20.120.340">
    <property type="entry name" value="Flagellar protein FliS"/>
    <property type="match status" value="1"/>
</dbReference>
<dbReference type="InterPro" id="IPR036584">
    <property type="entry name" value="FliS_sf"/>
</dbReference>
<comment type="similarity">
    <text evidence="2 6">Belongs to the FliS family.</text>
</comment>
<dbReference type="EMBL" id="AEDD01000012">
    <property type="protein sequence ID" value="EFM09012.1"/>
    <property type="molecule type" value="Genomic_DNA"/>
</dbReference>
<dbReference type="RefSeq" id="WP_006039998.1">
    <property type="nucleotide sequence ID" value="NZ_AEDD01000012.1"/>
</dbReference>
<dbReference type="Proteomes" id="UP000005387">
    <property type="component" value="Unassembled WGS sequence"/>
</dbReference>
<keyword evidence="7" id="KW-0969">Cilium</keyword>
<comment type="subcellular location">
    <subcellularLocation>
        <location evidence="1 6">Cytoplasm</location>
        <location evidence="1 6">Cytosol</location>
    </subcellularLocation>
</comment>
<evidence type="ECO:0000313" key="8">
    <source>
        <dbReference type="Proteomes" id="UP000005387"/>
    </source>
</evidence>
<gene>
    <name evidence="7" type="ORF">PaecuDRAFT_4015</name>
</gene>
<dbReference type="NCBIfam" id="TIGR00208">
    <property type="entry name" value="fliS"/>
    <property type="match status" value="1"/>
</dbReference>
<dbReference type="PANTHER" id="PTHR34773:SF1">
    <property type="entry name" value="FLAGELLAR SECRETION CHAPERONE FLIS"/>
    <property type="match status" value="1"/>
</dbReference>
<dbReference type="PIRSF" id="PIRSF039090">
    <property type="entry name" value="Flis"/>
    <property type="match status" value="1"/>
</dbReference>
<reference evidence="7 8" key="1">
    <citation type="submission" date="2010-07" db="EMBL/GenBank/DDBJ databases">
        <title>The draft genome of Paenibacillus curdlanolyticus YK9.</title>
        <authorList>
            <consortium name="US DOE Joint Genome Institute (JGI-PGF)"/>
            <person name="Lucas S."/>
            <person name="Copeland A."/>
            <person name="Lapidus A."/>
            <person name="Cheng J.-F."/>
            <person name="Bruce D."/>
            <person name="Goodwin L."/>
            <person name="Pitluck S."/>
            <person name="Land M.L."/>
            <person name="Hauser L."/>
            <person name="Chang Y.-J."/>
            <person name="Jeffries C."/>
            <person name="Anderson I.J."/>
            <person name="Johnson E."/>
            <person name="Loganathan U."/>
            <person name="Mulhopadhyay B."/>
            <person name="Kyrpides N."/>
            <person name="Woyke T.J."/>
        </authorList>
    </citation>
    <scope>NUCLEOTIDE SEQUENCE [LARGE SCALE GENOMIC DNA]</scope>
    <source>
        <strain evidence="7 8">YK9</strain>
    </source>
</reference>
<evidence type="ECO:0000256" key="6">
    <source>
        <dbReference type="PIRNR" id="PIRNR039090"/>
    </source>
</evidence>
<dbReference type="AlphaFoldDB" id="E0IEC4"/>
<dbReference type="OrthoDB" id="1524959at2"/>
<dbReference type="InterPro" id="IPR003713">
    <property type="entry name" value="FliS"/>
</dbReference>
<dbReference type="GO" id="GO:0005829">
    <property type="term" value="C:cytosol"/>
    <property type="evidence" value="ECO:0007669"/>
    <property type="project" value="UniProtKB-SubCell"/>
</dbReference>
<evidence type="ECO:0000313" key="7">
    <source>
        <dbReference type="EMBL" id="EFM09012.1"/>
    </source>
</evidence>
<keyword evidence="4 6" id="KW-1005">Bacterial flagellum biogenesis</keyword>